<dbReference type="GO" id="GO:0006355">
    <property type="term" value="P:regulation of DNA-templated transcription"/>
    <property type="evidence" value="ECO:0007669"/>
    <property type="project" value="InterPro"/>
</dbReference>
<dbReference type="InterPro" id="IPR036390">
    <property type="entry name" value="WH_DNA-bd_sf"/>
</dbReference>
<evidence type="ECO:0000313" key="3">
    <source>
        <dbReference type="EMBL" id="NYJ76611.1"/>
    </source>
</evidence>
<dbReference type="Proteomes" id="UP000535437">
    <property type="component" value="Unassembled WGS sequence"/>
</dbReference>
<dbReference type="EMBL" id="JACCFY010000001">
    <property type="protein sequence ID" value="NYJ76611.1"/>
    <property type="molecule type" value="Genomic_DNA"/>
</dbReference>
<dbReference type="Gene3D" id="3.30.420.40">
    <property type="match status" value="2"/>
</dbReference>
<evidence type="ECO:0000259" key="2">
    <source>
        <dbReference type="Pfam" id="PF09339"/>
    </source>
</evidence>
<feature type="domain" description="HTH iclR-type" evidence="2">
    <location>
        <begin position="9"/>
        <end position="52"/>
    </location>
</feature>
<dbReference type="SUPFAM" id="SSF46785">
    <property type="entry name" value="Winged helix' DNA-binding domain"/>
    <property type="match status" value="1"/>
</dbReference>
<keyword evidence="3" id="KW-0418">Kinase</keyword>
<organism evidence="3 4">
    <name type="scientific">Nesterenkonia xinjiangensis</name>
    <dbReference type="NCBI Taxonomy" id="225327"/>
    <lineage>
        <taxon>Bacteria</taxon>
        <taxon>Bacillati</taxon>
        <taxon>Actinomycetota</taxon>
        <taxon>Actinomycetes</taxon>
        <taxon>Micrococcales</taxon>
        <taxon>Micrococcaceae</taxon>
        <taxon>Nesterenkonia</taxon>
    </lineage>
</organism>
<dbReference type="Pfam" id="PF09339">
    <property type="entry name" value="HTH_IclR"/>
    <property type="match status" value="1"/>
</dbReference>
<dbReference type="GO" id="GO:0016301">
    <property type="term" value="F:kinase activity"/>
    <property type="evidence" value="ECO:0007669"/>
    <property type="project" value="UniProtKB-KW"/>
</dbReference>
<dbReference type="Pfam" id="PF00480">
    <property type="entry name" value="ROK"/>
    <property type="match status" value="1"/>
</dbReference>
<dbReference type="GO" id="GO:0003677">
    <property type="term" value="F:DNA binding"/>
    <property type="evidence" value="ECO:0007669"/>
    <property type="project" value="InterPro"/>
</dbReference>
<protein>
    <submittedName>
        <fullName evidence="3">Putative NBD/HSP70 family sugar kinase</fullName>
    </submittedName>
</protein>
<sequence length="388" mass="41188">MQQLRRENAQRVLEHMWGSGAATASELMEVTGLTRATVLTLCKALVDEGWLTSAGTARRRGGHSTGRPALRYAFRPDAAYVIGVDAGQHGISAAVADLRANEVGRAHRRLDPEVLDPGFRRDEVDEAIDSALTAAAVEPERIRAIVLGVPAPVDLDGLSPGDANPFWQRMNPDLITLGDARGWPAIVENDANLAALAELRLSAEAPESSFAALLSGERFGAGIVMNGELVRQPRGRTGEMGFLDMVEGVGSSEGLGGLARRLARDALAEGRRDSSLAGVGADRVQAEHVFAAAHREDPLALEIVEDLAGRLARVCMLLGGLLDIDRVVLCGAVAPALGDLMDAVRRRLPENPYAPWLQVEASTLGADAVRAGAVRCAIDHVRAHALEV</sequence>
<reference evidence="3 4" key="1">
    <citation type="submission" date="2020-07" db="EMBL/GenBank/DDBJ databases">
        <title>Sequencing the genomes of 1000 actinobacteria strains.</title>
        <authorList>
            <person name="Klenk H.-P."/>
        </authorList>
    </citation>
    <scope>NUCLEOTIDE SEQUENCE [LARGE SCALE GENOMIC DNA]</scope>
    <source>
        <strain evidence="3 4">DSM 15475</strain>
    </source>
</reference>
<dbReference type="Gene3D" id="1.10.10.10">
    <property type="entry name" value="Winged helix-like DNA-binding domain superfamily/Winged helix DNA-binding domain"/>
    <property type="match status" value="1"/>
</dbReference>
<keyword evidence="4" id="KW-1185">Reference proteome</keyword>
<dbReference type="PANTHER" id="PTHR18964:SF149">
    <property type="entry name" value="BIFUNCTIONAL UDP-N-ACETYLGLUCOSAMINE 2-EPIMERASE_N-ACETYLMANNOSAMINE KINASE"/>
    <property type="match status" value="1"/>
</dbReference>
<evidence type="ECO:0000313" key="4">
    <source>
        <dbReference type="Proteomes" id="UP000535437"/>
    </source>
</evidence>
<dbReference type="InterPro" id="IPR000600">
    <property type="entry name" value="ROK"/>
</dbReference>
<keyword evidence="3" id="KW-0808">Transferase</keyword>
<dbReference type="InterPro" id="IPR036388">
    <property type="entry name" value="WH-like_DNA-bd_sf"/>
</dbReference>
<dbReference type="RefSeq" id="WP_179540202.1">
    <property type="nucleotide sequence ID" value="NZ_BAAALL010000003.1"/>
</dbReference>
<dbReference type="AlphaFoldDB" id="A0A7Z0K7H6"/>
<gene>
    <name evidence="3" type="ORF">HNR09_000022</name>
</gene>
<accession>A0A7Z0K7H6</accession>
<comment type="caution">
    <text evidence="3">The sequence shown here is derived from an EMBL/GenBank/DDBJ whole genome shotgun (WGS) entry which is preliminary data.</text>
</comment>
<proteinExistence type="inferred from homology"/>
<dbReference type="PANTHER" id="PTHR18964">
    <property type="entry name" value="ROK (REPRESSOR, ORF, KINASE) FAMILY"/>
    <property type="match status" value="1"/>
</dbReference>
<dbReference type="InterPro" id="IPR043129">
    <property type="entry name" value="ATPase_NBD"/>
</dbReference>
<name>A0A7Z0K7H6_9MICC</name>
<evidence type="ECO:0000256" key="1">
    <source>
        <dbReference type="ARBA" id="ARBA00006479"/>
    </source>
</evidence>
<comment type="similarity">
    <text evidence="1">Belongs to the ROK (NagC/XylR) family.</text>
</comment>
<dbReference type="InterPro" id="IPR005471">
    <property type="entry name" value="Tscrpt_reg_IclR_N"/>
</dbReference>
<dbReference type="SUPFAM" id="SSF53067">
    <property type="entry name" value="Actin-like ATPase domain"/>
    <property type="match status" value="1"/>
</dbReference>